<reference evidence="1 2" key="1">
    <citation type="submission" date="2015-09" db="EMBL/GenBank/DDBJ databases">
        <title>Trachymyrmex cornetzi WGS genome.</title>
        <authorList>
            <person name="Nygaard S."/>
            <person name="Hu H."/>
            <person name="Boomsma J."/>
            <person name="Zhang G."/>
        </authorList>
    </citation>
    <scope>NUCLEOTIDE SEQUENCE [LARGE SCALE GENOMIC DNA]</scope>
    <source>
        <strain evidence="1">Tcor2-1</strain>
        <tissue evidence="1">Whole body</tissue>
    </source>
</reference>
<proteinExistence type="predicted"/>
<protein>
    <submittedName>
        <fullName evidence="1">Uncharacterized protein</fullName>
    </submittedName>
</protein>
<evidence type="ECO:0000313" key="1">
    <source>
        <dbReference type="EMBL" id="KYN29443.1"/>
    </source>
</evidence>
<gene>
    <name evidence="1" type="ORF">ALC57_01110</name>
</gene>
<organism evidence="1 2">
    <name type="scientific">Trachymyrmex cornetzi</name>
    <dbReference type="NCBI Taxonomy" id="471704"/>
    <lineage>
        <taxon>Eukaryota</taxon>
        <taxon>Metazoa</taxon>
        <taxon>Ecdysozoa</taxon>
        <taxon>Arthropoda</taxon>
        <taxon>Hexapoda</taxon>
        <taxon>Insecta</taxon>
        <taxon>Pterygota</taxon>
        <taxon>Neoptera</taxon>
        <taxon>Endopterygota</taxon>
        <taxon>Hymenoptera</taxon>
        <taxon>Apocrita</taxon>
        <taxon>Aculeata</taxon>
        <taxon>Formicoidea</taxon>
        <taxon>Formicidae</taxon>
        <taxon>Myrmicinae</taxon>
        <taxon>Trachymyrmex</taxon>
    </lineage>
</organism>
<name>A0A151JQD8_9HYME</name>
<evidence type="ECO:0000313" key="2">
    <source>
        <dbReference type="Proteomes" id="UP000078492"/>
    </source>
</evidence>
<accession>A0A151JQD8</accession>
<dbReference type="Proteomes" id="UP000078492">
    <property type="component" value="Unassembled WGS sequence"/>
</dbReference>
<dbReference type="AlphaFoldDB" id="A0A151JQD8"/>
<keyword evidence="2" id="KW-1185">Reference proteome</keyword>
<sequence length="93" mass="10868">MAYDTLSTVFTPGQIKKLMSSKNKRINWSAEDISSAIANSQLKFGKHDGLHAYGVELLKQDKVLEEMDKFISMYLICELRIEGHNFRFKREYY</sequence>
<dbReference type="EMBL" id="KQ978646">
    <property type="protein sequence ID" value="KYN29443.1"/>
    <property type="molecule type" value="Genomic_DNA"/>
</dbReference>